<evidence type="ECO:0000259" key="1">
    <source>
        <dbReference type="Pfam" id="PF01814"/>
    </source>
</evidence>
<dbReference type="PANTHER" id="PTHR39966:SF3">
    <property type="entry name" value="DUF438 DOMAIN-CONTAINING PROTEIN"/>
    <property type="match status" value="1"/>
</dbReference>
<feature type="domain" description="Hemerythrin-like" evidence="1">
    <location>
        <begin position="4"/>
        <end position="136"/>
    </location>
</feature>
<dbReference type="InterPro" id="IPR012312">
    <property type="entry name" value="Hemerythrin-like"/>
</dbReference>
<dbReference type="PANTHER" id="PTHR39966">
    <property type="entry name" value="BLL2471 PROTEIN-RELATED"/>
    <property type="match status" value="1"/>
</dbReference>
<organism evidence="2 3">
    <name type="scientific">Candidatus Fervidibacter sacchari</name>
    <dbReference type="NCBI Taxonomy" id="1448929"/>
    <lineage>
        <taxon>Bacteria</taxon>
        <taxon>Candidatus Fervidibacterota</taxon>
        <taxon>Candidatus Fervidibacter</taxon>
    </lineage>
</organism>
<sequence length="328" mass="37873">MSLTRQLRDEHDQIRRRLREWDDLLVELERGVGTFAALRLKEEAQWVCSEVLPHLDAEESVVFPLLSERAPEASETLQRLSDDHAQLRELIAQLSELAWKRQLGTATNLQAQELLKTFRWRLLDHIAREDGALPPLLLQTLSADEDAELLRRWQEQIASAPSQPVPSPTLTDLNGRIHAWLDECLLRHLEALTALDLEGAKNWWRKFADALIAHAQVEDSVALPVYERLGNFPEGGQPSLFDAEHKGIERMLRSLTQRLESLSPSDPSLRRRIVVSLDRYMLFRHLIEHHTLREQNIFYPLLDEKVDDDEKERIKAALQSALPPDFVR</sequence>
<dbReference type="CDD" id="cd12108">
    <property type="entry name" value="Hr-like"/>
    <property type="match status" value="1"/>
</dbReference>
<comment type="caution">
    <text evidence="2">The sequence shown here is derived from an EMBL/GenBank/DDBJ whole genome shotgun (WGS) entry which is preliminary data.</text>
</comment>
<dbReference type="Proteomes" id="UP001204798">
    <property type="component" value="Unassembled WGS sequence"/>
</dbReference>
<accession>A0ABT2ERS0</accession>
<keyword evidence="3" id="KW-1185">Reference proteome</keyword>
<dbReference type="EMBL" id="JANUCP010000003">
    <property type="protein sequence ID" value="MCS3919618.1"/>
    <property type="molecule type" value="Genomic_DNA"/>
</dbReference>
<evidence type="ECO:0000313" key="3">
    <source>
        <dbReference type="Proteomes" id="UP001204798"/>
    </source>
</evidence>
<gene>
    <name evidence="2" type="ORF">M2350_002031</name>
</gene>
<evidence type="ECO:0000313" key="2">
    <source>
        <dbReference type="EMBL" id="MCS3919618.1"/>
    </source>
</evidence>
<dbReference type="Pfam" id="PF01814">
    <property type="entry name" value="Hemerythrin"/>
    <property type="match status" value="2"/>
</dbReference>
<proteinExistence type="predicted"/>
<dbReference type="RefSeq" id="WP_259096219.1">
    <property type="nucleotide sequence ID" value="NZ_CP130454.1"/>
</dbReference>
<reference evidence="2 3" key="1">
    <citation type="submission" date="2022-08" db="EMBL/GenBank/DDBJ databases">
        <title>Bacterial and archaeal communities from various locations to study Microbial Dark Matter (Phase II).</title>
        <authorList>
            <person name="Stepanauskas R."/>
        </authorList>
    </citation>
    <scope>NUCLEOTIDE SEQUENCE [LARGE SCALE GENOMIC DNA]</scope>
    <source>
        <strain evidence="2 3">PD1</strain>
    </source>
</reference>
<dbReference type="Gene3D" id="1.20.120.520">
    <property type="entry name" value="nmb1532 protein domain like"/>
    <property type="match status" value="2"/>
</dbReference>
<feature type="domain" description="Hemerythrin-like" evidence="1">
    <location>
        <begin position="185"/>
        <end position="302"/>
    </location>
</feature>
<name>A0ABT2ERS0_9BACT</name>
<protein>
    <submittedName>
        <fullName evidence="2">Hemerythrin-like domain-containing protein</fullName>
    </submittedName>
</protein>